<keyword evidence="1" id="KW-1133">Transmembrane helix</keyword>
<name>A0ABU2FH76_9EURY</name>
<keyword evidence="3" id="KW-1185">Reference proteome</keyword>
<keyword evidence="1" id="KW-0472">Membrane</keyword>
<sequence>MSPALPRLVPDDLDVTGNVVTALLVGVTIYVVDGSLGYAAGSAAGFLALKLSADLAGAVVGDYADNVLLGFLVLVATGYLVSLGGSWWLAAGFALCGGWFLLDGVQHLRHGVTREEVAVPYRHDGSVLTGLPKALLVRLAEPVLLARRRDDGAHRDGVDTER</sequence>
<reference evidence="2 3" key="1">
    <citation type="submission" date="2022-06" db="EMBL/GenBank/DDBJ databases">
        <title>Haloarcula sp. a new haloarchaeum isolate from saline soil.</title>
        <authorList>
            <person name="Strakova D."/>
            <person name="Galisteo C."/>
            <person name="Sanchez-Porro C."/>
            <person name="Ventosa A."/>
        </authorList>
    </citation>
    <scope>NUCLEOTIDE SEQUENCE [LARGE SCALE GENOMIC DNA]</scope>
    <source>
        <strain evidence="2 3">S1CR25-12</strain>
    </source>
</reference>
<protein>
    <submittedName>
        <fullName evidence="2">Uncharacterized protein</fullName>
    </submittedName>
</protein>
<gene>
    <name evidence="2" type="ORF">NDI56_19615</name>
</gene>
<evidence type="ECO:0000313" key="3">
    <source>
        <dbReference type="Proteomes" id="UP001259659"/>
    </source>
</evidence>
<organism evidence="2 3">
    <name type="scientific">Haloarcula saliterrae</name>
    <dbReference type="NCBI Taxonomy" id="2950534"/>
    <lineage>
        <taxon>Archaea</taxon>
        <taxon>Methanobacteriati</taxon>
        <taxon>Methanobacteriota</taxon>
        <taxon>Stenosarchaea group</taxon>
        <taxon>Halobacteria</taxon>
        <taxon>Halobacteriales</taxon>
        <taxon>Haloarculaceae</taxon>
        <taxon>Haloarcula</taxon>
    </lineage>
</organism>
<proteinExistence type="predicted"/>
<dbReference type="Proteomes" id="UP001259659">
    <property type="component" value="Unassembled WGS sequence"/>
</dbReference>
<feature type="transmembrane region" description="Helical" evidence="1">
    <location>
        <begin position="20"/>
        <end position="51"/>
    </location>
</feature>
<comment type="caution">
    <text evidence="2">The sequence shown here is derived from an EMBL/GenBank/DDBJ whole genome shotgun (WGS) entry which is preliminary data.</text>
</comment>
<evidence type="ECO:0000256" key="1">
    <source>
        <dbReference type="SAM" id="Phobius"/>
    </source>
</evidence>
<evidence type="ECO:0000313" key="2">
    <source>
        <dbReference type="EMBL" id="MDS0261614.1"/>
    </source>
</evidence>
<dbReference type="RefSeq" id="WP_310921520.1">
    <property type="nucleotide sequence ID" value="NZ_JAMQON010000007.1"/>
</dbReference>
<accession>A0ABU2FH76</accession>
<keyword evidence="1" id="KW-0812">Transmembrane</keyword>
<feature type="transmembrane region" description="Helical" evidence="1">
    <location>
        <begin position="63"/>
        <end position="81"/>
    </location>
</feature>
<dbReference type="EMBL" id="JAMQON010000007">
    <property type="protein sequence ID" value="MDS0261614.1"/>
    <property type="molecule type" value="Genomic_DNA"/>
</dbReference>